<protein>
    <recommendedName>
        <fullName evidence="1">UPF0597 protein IAB26_14880</fullName>
    </recommendedName>
</protein>
<gene>
    <name evidence="3" type="ORF">IAB26_14880</name>
</gene>
<dbReference type="PIRSF" id="PIRSF006054">
    <property type="entry name" value="UCP006054"/>
    <property type="match status" value="1"/>
</dbReference>
<name>A0A9D0ZYF1_9FIRM</name>
<evidence type="ECO:0000313" key="4">
    <source>
        <dbReference type="Proteomes" id="UP000886886"/>
    </source>
</evidence>
<reference evidence="3" key="1">
    <citation type="submission" date="2020-10" db="EMBL/GenBank/DDBJ databases">
        <authorList>
            <person name="Gilroy R."/>
        </authorList>
    </citation>
    <scope>NUCLEOTIDE SEQUENCE</scope>
    <source>
        <strain evidence="3">ChiSjej3B21-11622</strain>
    </source>
</reference>
<reference evidence="3" key="2">
    <citation type="journal article" date="2021" name="PeerJ">
        <title>Extensive microbial diversity within the chicken gut microbiome revealed by metagenomics and culture.</title>
        <authorList>
            <person name="Gilroy R."/>
            <person name="Ravi A."/>
            <person name="Getino M."/>
            <person name="Pursley I."/>
            <person name="Horton D.L."/>
            <person name="Alikhan N.F."/>
            <person name="Baker D."/>
            <person name="Gharbi K."/>
            <person name="Hall N."/>
            <person name="Watson M."/>
            <person name="Adriaenssens E.M."/>
            <person name="Foster-Nyarko E."/>
            <person name="Jarju S."/>
            <person name="Secka A."/>
            <person name="Antonio M."/>
            <person name="Oren A."/>
            <person name="Chaudhuri R.R."/>
            <person name="La Ragione R."/>
            <person name="Hildebrand F."/>
            <person name="Pallen M.J."/>
        </authorList>
    </citation>
    <scope>NUCLEOTIDE SEQUENCE</scope>
    <source>
        <strain evidence="3">ChiSjej3B21-11622</strain>
    </source>
</reference>
<dbReference type="HAMAP" id="MF_01845">
    <property type="entry name" value="UPF0597"/>
    <property type="match status" value="1"/>
</dbReference>
<accession>A0A9D0ZYF1</accession>
<comment type="caution">
    <text evidence="3">The sequence shown here is derived from an EMBL/GenBank/DDBJ whole genome shotgun (WGS) entry which is preliminary data.</text>
</comment>
<sequence>MIALMQQEIAPALGCTEPAAIGLAVAKSKETLTTPVKEVTLYLSRNMLKNAMGVGIPGTEEVGIEMAAALAVVVGHSEYLLEVFQDMTADDIKKAKEFLKEKPIQVEVADTDEKLYIRAVLKGDGEEAETIIKKAHTNIVMVTHNGTCLYLQKEECDRRVSTEYSSTDIPVAEIWDFVNRVPVEELDFLWEAVEMNMTIAKEGIAQQYGLGVGRQTMLSMDATEQEEMEKKAVSLTAAAADARMAGCSLPVMSTTGSGNQGITATVPVAVAAEKLGKTREEMLRAIALSQLVTIHIKANLGKLSALCGCAIAAGIGASCGITFLYGGGQRQVESAIRNMVADISGLICDGAKYGCALKIATSVSSAFRCAALAVHDVTASGNDGIVSEDVEQTIQNLAALGNRGMVDTDKLILNMMIQKQ</sequence>
<comment type="similarity">
    <text evidence="1">Belongs to the UPF0597 family.</text>
</comment>
<dbReference type="InterPro" id="IPR021144">
    <property type="entry name" value="UPF0597"/>
</dbReference>
<dbReference type="AlphaFoldDB" id="A0A9D0ZYF1"/>
<evidence type="ECO:0000256" key="1">
    <source>
        <dbReference type="HAMAP-Rule" id="MF_01845"/>
    </source>
</evidence>
<dbReference type="EMBL" id="DVFT01000220">
    <property type="protein sequence ID" value="HIQ97831.1"/>
    <property type="molecule type" value="Genomic_DNA"/>
</dbReference>
<evidence type="ECO:0000259" key="2">
    <source>
        <dbReference type="Pfam" id="PF03313"/>
    </source>
</evidence>
<evidence type="ECO:0000313" key="3">
    <source>
        <dbReference type="EMBL" id="HIQ97831.1"/>
    </source>
</evidence>
<feature type="domain" description="Serine dehydratase-like alpha subunit" evidence="2">
    <location>
        <begin position="81"/>
        <end position="414"/>
    </location>
</feature>
<dbReference type="PANTHER" id="PTHR30501">
    <property type="entry name" value="UPF0597 PROTEIN YHAM"/>
    <property type="match status" value="1"/>
</dbReference>
<dbReference type="Pfam" id="PF03313">
    <property type="entry name" value="SDH_alpha"/>
    <property type="match status" value="1"/>
</dbReference>
<organism evidence="3 4">
    <name type="scientific">Candidatus Limivivens merdigallinarum</name>
    <dbReference type="NCBI Taxonomy" id="2840859"/>
    <lineage>
        <taxon>Bacteria</taxon>
        <taxon>Bacillati</taxon>
        <taxon>Bacillota</taxon>
        <taxon>Clostridia</taxon>
        <taxon>Lachnospirales</taxon>
        <taxon>Lachnospiraceae</taxon>
        <taxon>Lachnospiraceae incertae sedis</taxon>
        <taxon>Candidatus Limivivens</taxon>
    </lineage>
</organism>
<dbReference type="InterPro" id="IPR005130">
    <property type="entry name" value="Ser_deHydtase-like_asu"/>
</dbReference>
<dbReference type="Proteomes" id="UP000886886">
    <property type="component" value="Unassembled WGS sequence"/>
</dbReference>
<dbReference type="GO" id="GO:0019450">
    <property type="term" value="P:L-cysteine catabolic process to pyruvate"/>
    <property type="evidence" value="ECO:0007669"/>
    <property type="project" value="TreeGrafter"/>
</dbReference>
<proteinExistence type="inferred from homology"/>
<dbReference type="GO" id="GO:0080146">
    <property type="term" value="F:L-cysteine desulfhydrase activity"/>
    <property type="evidence" value="ECO:0007669"/>
    <property type="project" value="TreeGrafter"/>
</dbReference>
<dbReference type="PANTHER" id="PTHR30501:SF2">
    <property type="entry name" value="UPF0597 PROTEIN YHAM"/>
    <property type="match status" value="1"/>
</dbReference>